<gene>
    <name evidence="1" type="ORF">AQPE_3066</name>
</gene>
<evidence type="ECO:0000313" key="1">
    <source>
        <dbReference type="EMBL" id="BBE18896.1"/>
    </source>
</evidence>
<reference evidence="1" key="1">
    <citation type="journal article" date="2020" name="Int. J. Syst. Evol. Microbiol.">
        <title>Aquipluma nitroreducens gen. nov. sp. nov., a novel facultatively anaerobic bacterium isolated from a freshwater lake.</title>
        <authorList>
            <person name="Watanabe M."/>
            <person name="Kojima H."/>
            <person name="Fukui M."/>
        </authorList>
    </citation>
    <scope>NUCLEOTIDE SEQUENCE</scope>
    <source>
        <strain evidence="1">MeG22</strain>
    </source>
</reference>
<dbReference type="KEGG" id="anf:AQPE_3066"/>
<proteinExistence type="predicted"/>
<dbReference type="AlphaFoldDB" id="A0A5K7SBR3"/>
<accession>A0A5K7SBR3</accession>
<organism evidence="1 2">
    <name type="scientific">Aquipluma nitroreducens</name>
    <dbReference type="NCBI Taxonomy" id="2010828"/>
    <lineage>
        <taxon>Bacteria</taxon>
        <taxon>Pseudomonadati</taxon>
        <taxon>Bacteroidota</taxon>
        <taxon>Bacteroidia</taxon>
        <taxon>Marinilabiliales</taxon>
        <taxon>Prolixibacteraceae</taxon>
        <taxon>Aquipluma</taxon>
    </lineage>
</organism>
<dbReference type="Proteomes" id="UP001193389">
    <property type="component" value="Chromosome"/>
</dbReference>
<name>A0A5K7SBR3_9BACT</name>
<evidence type="ECO:0000313" key="2">
    <source>
        <dbReference type="Proteomes" id="UP001193389"/>
    </source>
</evidence>
<protein>
    <submittedName>
        <fullName evidence="1">Uncharacterized protein</fullName>
    </submittedName>
</protein>
<keyword evidence="2" id="KW-1185">Reference proteome</keyword>
<dbReference type="EMBL" id="AP018694">
    <property type="protein sequence ID" value="BBE18896.1"/>
    <property type="molecule type" value="Genomic_DNA"/>
</dbReference>
<sequence length="136" mass="15490">MEKAKLLNSTNDGNKKMYFANISHPLFEDINNILKKFVGIDQIIDKITSQLGDLQAAYLTGDFATGQDSQIIDMVLIGNKLDRELIDSLVLKAEEFISRSIKYIILSQEELIRVFRNKPVLLIWRSETINACTNLN</sequence>